<comment type="caution">
    <text evidence="4">The sequence shown here is derived from an EMBL/GenBank/DDBJ whole genome shotgun (WGS) entry which is preliminary data.</text>
</comment>
<dbReference type="CDD" id="cd00555">
    <property type="entry name" value="Maf"/>
    <property type="match status" value="1"/>
</dbReference>
<dbReference type="NCBIfam" id="TIGR00172">
    <property type="entry name" value="maf"/>
    <property type="match status" value="1"/>
</dbReference>
<feature type="active site" description="Proton acceptor" evidence="3">
    <location>
        <position position="74"/>
    </location>
</feature>
<name>A0A7X2NGL1_9FIRM</name>
<dbReference type="PIRSF" id="PIRSF006305">
    <property type="entry name" value="Maf"/>
    <property type="match status" value="1"/>
</dbReference>
<dbReference type="Proteomes" id="UP000461754">
    <property type="component" value="Unassembled WGS sequence"/>
</dbReference>
<sequence length="200" mass="21535">MKKKQDLPIVLASQSPRRRALLRQVGIDPVVMPSTIDEGIETTDPEEAVKTLSRQKAENVADQLNARALIIAADTVVAAEGKILGKPKNHEEAAEMICMIEGKTHQVYTGVTLMLSEGGRTPVTFAEKTDVHVYPMTADEIAAYASTDEPMDKAGGYAIQGAFSAYIRGIDGDYTNVVGLPVGALYQALKAFISKAEKEV</sequence>
<comment type="function">
    <text evidence="3">Nucleoside triphosphate pyrophosphatase that hydrolyzes dTTP and UTP. May have a dual role in cell division arrest and in preventing the incorporation of modified nucleotides into cellular nucleic acids.</text>
</comment>
<dbReference type="GO" id="GO:0005737">
    <property type="term" value="C:cytoplasm"/>
    <property type="evidence" value="ECO:0007669"/>
    <property type="project" value="UniProtKB-SubCell"/>
</dbReference>
<comment type="subcellular location">
    <subcellularLocation>
        <location evidence="3">Cytoplasm</location>
    </subcellularLocation>
</comment>
<dbReference type="PANTHER" id="PTHR43213">
    <property type="entry name" value="BIFUNCTIONAL DTTP/UTP PYROPHOSPHATASE/METHYLTRANSFERASE PROTEIN-RELATED"/>
    <property type="match status" value="1"/>
</dbReference>
<keyword evidence="5" id="KW-1185">Reference proteome</keyword>
<dbReference type="InterPro" id="IPR003697">
    <property type="entry name" value="Maf-like"/>
</dbReference>
<feature type="site" description="Important for substrate specificity" evidence="3">
    <location>
        <position position="160"/>
    </location>
</feature>
<comment type="similarity">
    <text evidence="3">Belongs to the Maf family. YhdE subfamily.</text>
</comment>
<dbReference type="PANTHER" id="PTHR43213:SF5">
    <property type="entry name" value="BIFUNCTIONAL DTTP_UTP PYROPHOSPHATASE_METHYLTRANSFERASE PROTEIN-RELATED"/>
    <property type="match status" value="1"/>
</dbReference>
<dbReference type="HAMAP" id="MF_00528">
    <property type="entry name" value="Maf"/>
    <property type="match status" value="1"/>
</dbReference>
<dbReference type="InterPro" id="IPR029001">
    <property type="entry name" value="ITPase-like_fam"/>
</dbReference>
<feature type="site" description="Important for substrate specificity" evidence="3">
    <location>
        <position position="75"/>
    </location>
</feature>
<dbReference type="GO" id="GO:0009117">
    <property type="term" value="P:nucleotide metabolic process"/>
    <property type="evidence" value="ECO:0007669"/>
    <property type="project" value="UniProtKB-KW"/>
</dbReference>
<comment type="catalytic activity">
    <reaction evidence="3">
        <text>UTP + H2O = UMP + diphosphate + H(+)</text>
        <dbReference type="Rhea" id="RHEA:29395"/>
        <dbReference type="ChEBI" id="CHEBI:15377"/>
        <dbReference type="ChEBI" id="CHEBI:15378"/>
        <dbReference type="ChEBI" id="CHEBI:33019"/>
        <dbReference type="ChEBI" id="CHEBI:46398"/>
        <dbReference type="ChEBI" id="CHEBI:57865"/>
        <dbReference type="EC" id="3.6.1.9"/>
    </reaction>
</comment>
<organism evidence="4 5">
    <name type="scientific">Pseudoramibacter porci</name>
    <dbReference type="NCBI Taxonomy" id="2606631"/>
    <lineage>
        <taxon>Bacteria</taxon>
        <taxon>Bacillati</taxon>
        <taxon>Bacillota</taxon>
        <taxon>Clostridia</taxon>
        <taxon>Eubacteriales</taxon>
        <taxon>Eubacteriaceae</taxon>
        <taxon>Pseudoramibacter</taxon>
    </lineage>
</organism>
<protein>
    <recommendedName>
        <fullName evidence="3">dTTP/UTP pyrophosphatase</fullName>
        <shortName evidence="3">dTTPase/UTPase</shortName>
        <ecNumber evidence="3">3.6.1.9</ecNumber>
    </recommendedName>
    <alternativeName>
        <fullName evidence="3">Nucleoside triphosphate pyrophosphatase</fullName>
    </alternativeName>
    <alternativeName>
        <fullName evidence="3">Nucleotide pyrophosphatase</fullName>
        <shortName evidence="3">Nucleotide PPase</shortName>
    </alternativeName>
</protein>
<gene>
    <name evidence="4" type="ORF">FYJ52_07485</name>
</gene>
<dbReference type="SUPFAM" id="SSF52972">
    <property type="entry name" value="ITPase-like"/>
    <property type="match status" value="1"/>
</dbReference>
<reference evidence="4 5" key="1">
    <citation type="submission" date="2019-08" db="EMBL/GenBank/DDBJ databases">
        <title>In-depth cultivation of the pig gut microbiome towards novel bacterial diversity and tailored functional studies.</title>
        <authorList>
            <person name="Wylensek D."/>
            <person name="Hitch T.C.A."/>
            <person name="Clavel T."/>
        </authorList>
    </citation>
    <scope>NUCLEOTIDE SEQUENCE [LARGE SCALE GENOMIC DNA]</scope>
    <source>
        <strain evidence="4 5">RF-744-FAT-4</strain>
    </source>
</reference>
<keyword evidence="3" id="KW-0546">Nucleotide metabolism</keyword>
<comment type="cofactor">
    <cofactor evidence="1 3">
        <name>a divalent metal cation</name>
        <dbReference type="ChEBI" id="CHEBI:60240"/>
    </cofactor>
</comment>
<evidence type="ECO:0000313" key="5">
    <source>
        <dbReference type="Proteomes" id="UP000461754"/>
    </source>
</evidence>
<proteinExistence type="inferred from homology"/>
<dbReference type="EC" id="3.6.1.9" evidence="3"/>
<evidence type="ECO:0000256" key="2">
    <source>
        <dbReference type="ARBA" id="ARBA00022801"/>
    </source>
</evidence>
<evidence type="ECO:0000256" key="1">
    <source>
        <dbReference type="ARBA" id="ARBA00001968"/>
    </source>
</evidence>
<evidence type="ECO:0000256" key="3">
    <source>
        <dbReference type="HAMAP-Rule" id="MF_00528"/>
    </source>
</evidence>
<feature type="site" description="Important for substrate specificity" evidence="3">
    <location>
        <position position="17"/>
    </location>
</feature>
<dbReference type="Pfam" id="PF02545">
    <property type="entry name" value="Maf"/>
    <property type="match status" value="1"/>
</dbReference>
<dbReference type="Gene3D" id="3.90.950.10">
    <property type="match status" value="1"/>
</dbReference>
<keyword evidence="3" id="KW-0963">Cytoplasm</keyword>
<accession>A0A7X2NGL1</accession>
<comment type="caution">
    <text evidence="3">Lacks conserved residue(s) required for the propagation of feature annotation.</text>
</comment>
<dbReference type="EMBL" id="VUMO01000009">
    <property type="protein sequence ID" value="MSS20237.1"/>
    <property type="molecule type" value="Genomic_DNA"/>
</dbReference>
<dbReference type="GO" id="GO:0047429">
    <property type="term" value="F:nucleoside triphosphate diphosphatase activity"/>
    <property type="evidence" value="ECO:0007669"/>
    <property type="project" value="UniProtKB-EC"/>
</dbReference>
<evidence type="ECO:0000313" key="4">
    <source>
        <dbReference type="EMBL" id="MSS20237.1"/>
    </source>
</evidence>
<keyword evidence="2 3" id="KW-0378">Hydrolase</keyword>
<comment type="catalytic activity">
    <reaction evidence="3">
        <text>dTTP + H2O = dTMP + diphosphate + H(+)</text>
        <dbReference type="Rhea" id="RHEA:28534"/>
        <dbReference type="ChEBI" id="CHEBI:15377"/>
        <dbReference type="ChEBI" id="CHEBI:15378"/>
        <dbReference type="ChEBI" id="CHEBI:33019"/>
        <dbReference type="ChEBI" id="CHEBI:37568"/>
        <dbReference type="ChEBI" id="CHEBI:63528"/>
        <dbReference type="EC" id="3.6.1.9"/>
    </reaction>
</comment>
<dbReference type="AlphaFoldDB" id="A0A7X2NGL1"/>